<dbReference type="AlphaFoldDB" id="A0A1B8Y254"/>
<gene>
    <name evidence="1" type="ORF">XENTR_v90027623mg</name>
</gene>
<dbReference type="EMBL" id="KV460541">
    <property type="protein sequence ID" value="OCA16994.1"/>
    <property type="molecule type" value="Genomic_DNA"/>
</dbReference>
<name>A0A1B8Y254_XENTR</name>
<reference evidence="1" key="2">
    <citation type="journal article" date="2010" name="Science">
        <title>The genome of the Western clawed frog Xenopus tropicalis.</title>
        <authorList>
            <person name="Hellsten U."/>
            <person name="Harland R.M."/>
            <person name="Gilchrist M.J."/>
            <person name="Hendrix D."/>
            <person name="Jurka J."/>
            <person name="Kapitonov V."/>
            <person name="Ovcharenko I."/>
            <person name="Putnam N.H."/>
            <person name="Shu S."/>
            <person name="Taher L."/>
            <person name="Blitz I.L."/>
            <person name="Blumberg B."/>
            <person name="Dichmann D.S."/>
            <person name="Dubchak I."/>
            <person name="Amaya E."/>
            <person name="Detter J.C."/>
            <person name="Fletcher R."/>
            <person name="Gerhard D.S."/>
            <person name="Goodstein D."/>
            <person name="Graves T."/>
            <person name="Grigoriev I.V."/>
            <person name="Grimwood J."/>
            <person name="Kawashima T."/>
            <person name="Lindquist E."/>
            <person name="Lucas S.M."/>
            <person name="Mead P.E."/>
            <person name="Mitros T."/>
            <person name="Ogino H."/>
            <person name="Ohta Y."/>
            <person name="Poliakov A.V."/>
            <person name="Pollet N."/>
            <person name="Robert J."/>
            <person name="Salamov A."/>
            <person name="Sater A.K."/>
            <person name="Schmutz J."/>
            <person name="Terry A."/>
            <person name="Vize P.D."/>
            <person name="Warren W.C."/>
            <person name="Wells D."/>
            <person name="Wills A."/>
            <person name="Wilson R.K."/>
            <person name="Zimmerman L.B."/>
            <person name="Zorn A.M."/>
            <person name="Grainger R."/>
            <person name="Grammer T."/>
            <person name="Khokha M.K."/>
            <person name="Richardson P.M."/>
            <person name="Rokhsar D.S."/>
        </authorList>
    </citation>
    <scope>NUCLEOTIDE SEQUENCE [LARGE SCALE GENOMIC DNA]</scope>
    <source>
        <strain evidence="1">Nigerian</strain>
    </source>
</reference>
<accession>A0A1B8Y254</accession>
<organism evidence="1">
    <name type="scientific">Xenopus tropicalis</name>
    <name type="common">Western clawed frog</name>
    <name type="synonym">Silurana tropicalis</name>
    <dbReference type="NCBI Taxonomy" id="8364"/>
    <lineage>
        <taxon>Eukaryota</taxon>
        <taxon>Metazoa</taxon>
        <taxon>Chordata</taxon>
        <taxon>Craniata</taxon>
        <taxon>Vertebrata</taxon>
        <taxon>Euteleostomi</taxon>
        <taxon>Amphibia</taxon>
        <taxon>Batrachia</taxon>
        <taxon>Anura</taxon>
        <taxon>Pipoidea</taxon>
        <taxon>Pipidae</taxon>
        <taxon>Xenopodinae</taxon>
        <taxon>Xenopus</taxon>
        <taxon>Silurana</taxon>
    </lineage>
</organism>
<sequence>MVPSPCIVSVSLCILECKLAGQDSLLPMVPSPCIVSVSLCILECKLCRAGFPSPNGSLSLYCICVPLYIRV</sequence>
<reference evidence="1" key="1">
    <citation type="submission" date="2009-11" db="EMBL/GenBank/DDBJ databases">
        <authorList>
            <consortium name="US DOE Joint Genome Institute (JGI-PGF)"/>
            <person name="Ottilar R."/>
            <person name="Schmutz J."/>
            <person name="Salamov A."/>
            <person name="Cheng J.F."/>
            <person name="Lucas S."/>
            <person name="Pitluck S."/>
            <person name="Gundlach H."/>
            <person name="Guo Y."/>
            <person name="Haberer G."/>
            <person name="Nasrallah J."/>
            <person name="Mayer K.F.X."/>
            <person name="van de Peer Y."/>
            <person name="Weigel D."/>
            <person name="Grigoriev I.V."/>
        </authorList>
    </citation>
    <scope>NUCLEOTIDE SEQUENCE</scope>
    <source>
        <strain evidence="1">Nigerian</strain>
    </source>
</reference>
<reference evidence="1" key="3">
    <citation type="submission" date="2016-05" db="EMBL/GenBank/DDBJ databases">
        <title>WGS assembly of Xenopus tropicalis.</title>
        <authorList>
            <person name="Sessions A."/>
            <person name="Jenkins J."/>
            <person name="Mitros T."/>
            <person name="Lyons J.T."/>
            <person name="Dichmann D.S."/>
            <person name="Robert J."/>
            <person name="Harland R.M."/>
            <person name="Rokhsar D.S."/>
        </authorList>
    </citation>
    <scope>NUCLEOTIDE SEQUENCE</scope>
    <source>
        <strain evidence="1">Nigerian</strain>
    </source>
</reference>
<evidence type="ECO:0000313" key="1">
    <source>
        <dbReference type="EMBL" id="OCA16994.1"/>
    </source>
</evidence>
<protein>
    <submittedName>
        <fullName evidence="1">Uncharacterized protein</fullName>
    </submittedName>
</protein>
<proteinExistence type="predicted"/>